<dbReference type="AlphaFoldDB" id="A0A0G4F222"/>
<sequence>MLVAEHASAGDVELYTNKTTLREIGVIAARHDVLKGVDGSCRILPDAQSEQVVTVGSQKSMKLTIGMTQHPHAQKERWLPSKEAEDGGKKILEDLACVGQAVDGLAEDPEKLPMVWVVGRGDGSEGGRSGGNGACRYTCTTSAF</sequence>
<dbReference type="VEuPathDB" id="CryptoDB:Cvel_14688"/>
<protein>
    <submittedName>
        <fullName evidence="1">Uncharacterized protein</fullName>
    </submittedName>
</protein>
<dbReference type="EMBL" id="CDMZ01000060">
    <property type="protein sequence ID" value="CEM05668.1"/>
    <property type="molecule type" value="Genomic_DNA"/>
</dbReference>
<accession>A0A0G4F222</accession>
<evidence type="ECO:0000313" key="1">
    <source>
        <dbReference type="EMBL" id="CEM05668.1"/>
    </source>
</evidence>
<organism evidence="1">
    <name type="scientific">Chromera velia CCMP2878</name>
    <dbReference type="NCBI Taxonomy" id="1169474"/>
    <lineage>
        <taxon>Eukaryota</taxon>
        <taxon>Sar</taxon>
        <taxon>Alveolata</taxon>
        <taxon>Colpodellida</taxon>
        <taxon>Chromeraceae</taxon>
        <taxon>Chromera</taxon>
    </lineage>
</organism>
<gene>
    <name evidence="1" type="ORF">Cvel_14688</name>
</gene>
<name>A0A0G4F222_9ALVE</name>
<proteinExistence type="predicted"/>
<reference evidence="1" key="1">
    <citation type="submission" date="2014-11" db="EMBL/GenBank/DDBJ databases">
        <authorList>
            <person name="Otto D Thomas"/>
            <person name="Naeem Raeece"/>
        </authorList>
    </citation>
    <scope>NUCLEOTIDE SEQUENCE</scope>
</reference>